<protein>
    <submittedName>
        <fullName evidence="5">V-type proton ATPase subunit E</fullName>
    </submittedName>
</protein>
<dbReference type="SUPFAM" id="SSF160527">
    <property type="entry name" value="V-type ATPase subunit E-like"/>
    <property type="match status" value="1"/>
</dbReference>
<keyword evidence="4" id="KW-0175">Coiled coil</keyword>
<feature type="coiled-coil region" evidence="4">
    <location>
        <begin position="13"/>
        <end position="65"/>
    </location>
</feature>
<evidence type="ECO:0000256" key="3">
    <source>
        <dbReference type="ARBA" id="ARBA00023065"/>
    </source>
</evidence>
<accession>A0A1U7M8V1</accession>
<name>A0A1U7M8V1_TISCR</name>
<sequence length="209" mass="24837">MITIEDKLDIFYKLVFKNEEEKAQERLENIEIQHKRILNDKIVELEKMKEQNINRRKNLAQIQKNEMISKAIGEDKRKLLIKREELLKDLISSLEIKAKEFTSTIEYREYMLKRLKDTLKESDEKDIIIKLNKEDSKKLQKELLEVAKEFNENLSFEELNKDAIGGFVITDKAKTYSLDNSFKSIIEENRYKIGKELYTSLEKIGDLNE</sequence>
<dbReference type="OrthoDB" id="1725377at2"/>
<dbReference type="EMBL" id="LTDM01000004">
    <property type="protein sequence ID" value="OLS03639.1"/>
    <property type="molecule type" value="Genomic_DNA"/>
</dbReference>
<organism evidence="5 6">
    <name type="scientific">Tissierella creatinophila DSM 6911</name>
    <dbReference type="NCBI Taxonomy" id="1123403"/>
    <lineage>
        <taxon>Bacteria</taxon>
        <taxon>Bacillati</taxon>
        <taxon>Bacillota</taxon>
        <taxon>Tissierellia</taxon>
        <taxon>Tissierellales</taxon>
        <taxon>Tissierellaceae</taxon>
        <taxon>Tissierella</taxon>
    </lineage>
</organism>
<dbReference type="InterPro" id="IPR038495">
    <property type="entry name" value="ATPase_E_C"/>
</dbReference>
<evidence type="ECO:0000256" key="1">
    <source>
        <dbReference type="ARBA" id="ARBA00005901"/>
    </source>
</evidence>
<evidence type="ECO:0000256" key="4">
    <source>
        <dbReference type="SAM" id="Coils"/>
    </source>
</evidence>
<evidence type="ECO:0000313" key="6">
    <source>
        <dbReference type="Proteomes" id="UP000186112"/>
    </source>
</evidence>
<dbReference type="InterPro" id="IPR002842">
    <property type="entry name" value="ATPase_V1_Esu"/>
</dbReference>
<comment type="caution">
    <text evidence="5">The sequence shown here is derived from an EMBL/GenBank/DDBJ whole genome shotgun (WGS) entry which is preliminary data.</text>
</comment>
<gene>
    <name evidence="5" type="primary">atpE_1</name>
    <name evidence="5" type="ORF">TICRE_03350</name>
</gene>
<evidence type="ECO:0000313" key="5">
    <source>
        <dbReference type="EMBL" id="OLS03639.1"/>
    </source>
</evidence>
<dbReference type="GO" id="GO:0033178">
    <property type="term" value="C:proton-transporting two-sector ATPase complex, catalytic domain"/>
    <property type="evidence" value="ECO:0007669"/>
    <property type="project" value="InterPro"/>
</dbReference>
<keyword evidence="2" id="KW-0813">Transport</keyword>
<keyword evidence="3" id="KW-0406">Ion transport</keyword>
<reference evidence="5 6" key="1">
    <citation type="submission" date="2016-02" db="EMBL/GenBank/DDBJ databases">
        <title>Genome sequence of Tissierella creatinophila DSM 6911.</title>
        <authorList>
            <person name="Poehlein A."/>
            <person name="Daniel R."/>
        </authorList>
    </citation>
    <scope>NUCLEOTIDE SEQUENCE [LARGE SCALE GENOMIC DNA]</scope>
    <source>
        <strain evidence="5 6">DSM 6911</strain>
    </source>
</reference>
<dbReference type="RefSeq" id="WP_075724474.1">
    <property type="nucleotide sequence ID" value="NZ_LTDM01000004.1"/>
</dbReference>
<keyword evidence="6" id="KW-1185">Reference proteome</keyword>
<proteinExistence type="inferred from homology"/>
<dbReference type="Proteomes" id="UP000186112">
    <property type="component" value="Unassembled WGS sequence"/>
</dbReference>
<dbReference type="GO" id="GO:0046961">
    <property type="term" value="F:proton-transporting ATPase activity, rotational mechanism"/>
    <property type="evidence" value="ECO:0007669"/>
    <property type="project" value="InterPro"/>
</dbReference>
<dbReference type="AlphaFoldDB" id="A0A1U7M8V1"/>
<dbReference type="Gene3D" id="3.30.2320.30">
    <property type="entry name" value="ATP synthase, E subunit, C-terminal"/>
    <property type="match status" value="1"/>
</dbReference>
<comment type="similarity">
    <text evidence="1">Belongs to the V-ATPase E subunit family.</text>
</comment>
<evidence type="ECO:0000256" key="2">
    <source>
        <dbReference type="ARBA" id="ARBA00022448"/>
    </source>
</evidence>
<dbReference type="Pfam" id="PF01991">
    <property type="entry name" value="vATP-synt_E"/>
    <property type="match status" value="1"/>
</dbReference>